<dbReference type="InterPro" id="IPR010664">
    <property type="entry name" value="LipoPS_assembly_LptC-rel"/>
</dbReference>
<organism evidence="8">
    <name type="scientific">mine drainage metagenome</name>
    <dbReference type="NCBI Taxonomy" id="410659"/>
    <lineage>
        <taxon>unclassified sequences</taxon>
        <taxon>metagenomes</taxon>
        <taxon>ecological metagenomes</taxon>
    </lineage>
</organism>
<evidence type="ECO:0000256" key="5">
    <source>
        <dbReference type="ARBA" id="ARBA00023136"/>
    </source>
</evidence>
<dbReference type="GO" id="GO:0015221">
    <property type="term" value="F:lipopolysaccharide transmembrane transporter activity"/>
    <property type="evidence" value="ECO:0007669"/>
    <property type="project" value="InterPro"/>
</dbReference>
<feature type="compositionally biased region" description="Polar residues" evidence="6">
    <location>
        <begin position="206"/>
        <end position="226"/>
    </location>
</feature>
<accession>A0A1J5S258</accession>
<protein>
    <submittedName>
        <fullName evidence="8">Lipopolysaccharide exporter periplasmic protein</fullName>
    </submittedName>
</protein>
<dbReference type="AlphaFoldDB" id="A0A1J5S258"/>
<keyword evidence="1" id="KW-1003">Cell membrane</keyword>
<sequence>MNARTRSAIIFPLVLLSMLALLTFWINKVVQPPVPKLDGSSRHDPDYIISNFITTQTDAHGSLRYKLAAAEMKHFPDDDSSVLQRPRYTQFTEDKPYTQVESLRGNVSSNGEIVELFDNVIVTRQAFADKGEMTVETDYLNIRPNEEIVRTASPVVIRQAPKTVIYATGMLYEKKTKTVTLFHKVRAHYERPPPSTAVKTSEPKNIGTNDSATNKLTTVTNRSQSK</sequence>
<dbReference type="GO" id="GO:0030288">
    <property type="term" value="C:outer membrane-bounded periplasmic space"/>
    <property type="evidence" value="ECO:0007669"/>
    <property type="project" value="TreeGrafter"/>
</dbReference>
<dbReference type="PANTHER" id="PTHR37481:SF1">
    <property type="entry name" value="LIPOPOLYSACCHARIDE EXPORT SYSTEM PROTEIN LPTC"/>
    <property type="match status" value="1"/>
</dbReference>
<gene>
    <name evidence="8" type="ORF">GALL_154560</name>
</gene>
<evidence type="ECO:0000313" key="8">
    <source>
        <dbReference type="EMBL" id="OIR02505.1"/>
    </source>
</evidence>
<reference evidence="8" key="1">
    <citation type="submission" date="2016-10" db="EMBL/GenBank/DDBJ databases">
        <title>Sequence of Gallionella enrichment culture.</title>
        <authorList>
            <person name="Poehlein A."/>
            <person name="Muehling M."/>
            <person name="Daniel R."/>
        </authorList>
    </citation>
    <scope>NUCLEOTIDE SEQUENCE</scope>
</reference>
<keyword evidence="3 7" id="KW-0812">Transmembrane</keyword>
<comment type="caution">
    <text evidence="8">The sequence shown here is derived from an EMBL/GenBank/DDBJ whole genome shotgun (WGS) entry which is preliminary data.</text>
</comment>
<evidence type="ECO:0000256" key="1">
    <source>
        <dbReference type="ARBA" id="ARBA00022475"/>
    </source>
</evidence>
<evidence type="ECO:0000256" key="2">
    <source>
        <dbReference type="ARBA" id="ARBA00022519"/>
    </source>
</evidence>
<dbReference type="Gene3D" id="2.60.450.10">
    <property type="entry name" value="Lipopolysaccharide (LPS) transport protein A like domain"/>
    <property type="match status" value="1"/>
</dbReference>
<dbReference type="Pfam" id="PF06835">
    <property type="entry name" value="LptC"/>
    <property type="match status" value="1"/>
</dbReference>
<dbReference type="PANTHER" id="PTHR37481">
    <property type="entry name" value="LIPOPOLYSACCHARIDE EXPORT SYSTEM PROTEIN LPTC"/>
    <property type="match status" value="1"/>
</dbReference>
<dbReference type="EMBL" id="MLJW01000074">
    <property type="protein sequence ID" value="OIR02505.1"/>
    <property type="molecule type" value="Genomic_DNA"/>
</dbReference>
<dbReference type="GO" id="GO:0017089">
    <property type="term" value="F:glycolipid transfer activity"/>
    <property type="evidence" value="ECO:0007669"/>
    <property type="project" value="TreeGrafter"/>
</dbReference>
<name>A0A1J5S258_9ZZZZ</name>
<proteinExistence type="predicted"/>
<dbReference type="GO" id="GO:0005886">
    <property type="term" value="C:plasma membrane"/>
    <property type="evidence" value="ECO:0007669"/>
    <property type="project" value="InterPro"/>
</dbReference>
<feature type="transmembrane region" description="Helical" evidence="7">
    <location>
        <begin position="7"/>
        <end position="26"/>
    </location>
</feature>
<dbReference type="InterPro" id="IPR052363">
    <property type="entry name" value="LPS_export_LptC"/>
</dbReference>
<evidence type="ECO:0000256" key="6">
    <source>
        <dbReference type="SAM" id="MobiDB-lite"/>
    </source>
</evidence>
<evidence type="ECO:0000256" key="3">
    <source>
        <dbReference type="ARBA" id="ARBA00022692"/>
    </source>
</evidence>
<feature type="region of interest" description="Disordered" evidence="6">
    <location>
        <begin position="190"/>
        <end position="226"/>
    </location>
</feature>
<dbReference type="NCBIfam" id="TIGR04409">
    <property type="entry name" value="LptC_YrbK"/>
    <property type="match status" value="1"/>
</dbReference>
<evidence type="ECO:0000256" key="4">
    <source>
        <dbReference type="ARBA" id="ARBA00022989"/>
    </source>
</evidence>
<keyword evidence="4 7" id="KW-1133">Transmembrane helix</keyword>
<keyword evidence="5 7" id="KW-0472">Membrane</keyword>
<dbReference type="InterPro" id="IPR026265">
    <property type="entry name" value="LptC"/>
</dbReference>
<evidence type="ECO:0000256" key="7">
    <source>
        <dbReference type="SAM" id="Phobius"/>
    </source>
</evidence>
<keyword evidence="2" id="KW-0997">Cell inner membrane</keyword>